<organism evidence="1 2">
    <name type="scientific">Sesamum alatum</name>
    <dbReference type="NCBI Taxonomy" id="300844"/>
    <lineage>
        <taxon>Eukaryota</taxon>
        <taxon>Viridiplantae</taxon>
        <taxon>Streptophyta</taxon>
        <taxon>Embryophyta</taxon>
        <taxon>Tracheophyta</taxon>
        <taxon>Spermatophyta</taxon>
        <taxon>Magnoliopsida</taxon>
        <taxon>eudicotyledons</taxon>
        <taxon>Gunneridae</taxon>
        <taxon>Pentapetalae</taxon>
        <taxon>asterids</taxon>
        <taxon>lamiids</taxon>
        <taxon>Lamiales</taxon>
        <taxon>Pedaliaceae</taxon>
        <taxon>Sesamum</taxon>
    </lineage>
</organism>
<keyword evidence="2" id="KW-1185">Reference proteome</keyword>
<proteinExistence type="predicted"/>
<reference evidence="1" key="1">
    <citation type="submission" date="2020-06" db="EMBL/GenBank/DDBJ databases">
        <authorList>
            <person name="Li T."/>
            <person name="Hu X."/>
            <person name="Zhang T."/>
            <person name="Song X."/>
            <person name="Zhang H."/>
            <person name="Dai N."/>
            <person name="Sheng W."/>
            <person name="Hou X."/>
            <person name="Wei L."/>
        </authorList>
    </citation>
    <scope>NUCLEOTIDE SEQUENCE</scope>
    <source>
        <strain evidence="1">3651</strain>
        <tissue evidence="1">Leaf</tissue>
    </source>
</reference>
<dbReference type="EMBL" id="JACGWO010000011">
    <property type="protein sequence ID" value="KAK4415139.1"/>
    <property type="molecule type" value="Genomic_DNA"/>
</dbReference>
<dbReference type="Proteomes" id="UP001293254">
    <property type="component" value="Unassembled WGS sequence"/>
</dbReference>
<evidence type="ECO:0000313" key="2">
    <source>
        <dbReference type="Proteomes" id="UP001293254"/>
    </source>
</evidence>
<accession>A0AAE1XPA4</accession>
<gene>
    <name evidence="1" type="ORF">Salat_2621100</name>
</gene>
<name>A0AAE1XPA4_9LAMI</name>
<sequence>MPQSTYPNHGRRFYDCRAVLRAAEGVVGSEAWEHEEGCDSCNGYIPRWEEKGCESCNGYIRTWEENAGEAKIVFSNGVSVVVQLLLHWFLTVAGGGGGGGGGGGVILAGTAQSVDL</sequence>
<protein>
    <submittedName>
        <fullName evidence="1">Uncharacterized protein</fullName>
    </submittedName>
</protein>
<comment type="caution">
    <text evidence="1">The sequence shown here is derived from an EMBL/GenBank/DDBJ whole genome shotgun (WGS) entry which is preliminary data.</text>
</comment>
<dbReference type="AlphaFoldDB" id="A0AAE1XPA4"/>
<evidence type="ECO:0000313" key="1">
    <source>
        <dbReference type="EMBL" id="KAK4415139.1"/>
    </source>
</evidence>
<reference evidence="1" key="2">
    <citation type="journal article" date="2024" name="Plant">
        <title>Genomic evolution and insights into agronomic trait innovations of Sesamum species.</title>
        <authorList>
            <person name="Miao H."/>
            <person name="Wang L."/>
            <person name="Qu L."/>
            <person name="Liu H."/>
            <person name="Sun Y."/>
            <person name="Le M."/>
            <person name="Wang Q."/>
            <person name="Wei S."/>
            <person name="Zheng Y."/>
            <person name="Lin W."/>
            <person name="Duan Y."/>
            <person name="Cao H."/>
            <person name="Xiong S."/>
            <person name="Wang X."/>
            <person name="Wei L."/>
            <person name="Li C."/>
            <person name="Ma Q."/>
            <person name="Ju M."/>
            <person name="Zhao R."/>
            <person name="Li G."/>
            <person name="Mu C."/>
            <person name="Tian Q."/>
            <person name="Mei H."/>
            <person name="Zhang T."/>
            <person name="Gao T."/>
            <person name="Zhang H."/>
        </authorList>
    </citation>
    <scope>NUCLEOTIDE SEQUENCE</scope>
    <source>
        <strain evidence="1">3651</strain>
    </source>
</reference>